<sequence>MFFAFEESLMSVAQKVRGGCSAITKASQLRACELILDITFCPFRCLAPWALHKSGPDGAKVVSDHQHMSAFSHSSCKFCSRDFIRQDYYDVHCIEKHVRSVYPLLSIDSSVGVAVTPVLWYLPSELSDFETVNMFDVK</sequence>
<keyword evidence="2" id="KW-1185">Reference proteome</keyword>
<proteinExistence type="predicted"/>
<dbReference type="Proteomes" id="UP001059041">
    <property type="component" value="Linkage Group LG25"/>
</dbReference>
<dbReference type="AlphaFoldDB" id="A0A9W7WA07"/>
<evidence type="ECO:0000313" key="1">
    <source>
        <dbReference type="EMBL" id="KAI7791044.1"/>
    </source>
</evidence>
<dbReference type="EMBL" id="JAFHDT010000025">
    <property type="protein sequence ID" value="KAI7791044.1"/>
    <property type="molecule type" value="Genomic_DNA"/>
</dbReference>
<comment type="caution">
    <text evidence="1">The sequence shown here is derived from an EMBL/GenBank/DDBJ whole genome shotgun (WGS) entry which is preliminary data.</text>
</comment>
<gene>
    <name evidence="1" type="ORF">IRJ41_007946</name>
</gene>
<reference evidence="1" key="1">
    <citation type="submission" date="2021-02" db="EMBL/GenBank/DDBJ databases">
        <title>Comparative genomics reveals that relaxation of natural selection precedes convergent phenotypic evolution of cavefish.</title>
        <authorList>
            <person name="Peng Z."/>
        </authorList>
    </citation>
    <scope>NUCLEOTIDE SEQUENCE</scope>
    <source>
        <tissue evidence="1">Muscle</tissue>
    </source>
</reference>
<accession>A0A9W7WA07</accession>
<protein>
    <submittedName>
        <fullName evidence="1">Uncharacterized protein</fullName>
    </submittedName>
</protein>
<name>A0A9W7WA07_TRIRA</name>
<organism evidence="1 2">
    <name type="scientific">Triplophysa rosa</name>
    <name type="common">Cave loach</name>
    <dbReference type="NCBI Taxonomy" id="992332"/>
    <lineage>
        <taxon>Eukaryota</taxon>
        <taxon>Metazoa</taxon>
        <taxon>Chordata</taxon>
        <taxon>Craniata</taxon>
        <taxon>Vertebrata</taxon>
        <taxon>Euteleostomi</taxon>
        <taxon>Actinopterygii</taxon>
        <taxon>Neopterygii</taxon>
        <taxon>Teleostei</taxon>
        <taxon>Ostariophysi</taxon>
        <taxon>Cypriniformes</taxon>
        <taxon>Nemacheilidae</taxon>
        <taxon>Triplophysa</taxon>
    </lineage>
</organism>
<evidence type="ECO:0000313" key="2">
    <source>
        <dbReference type="Proteomes" id="UP001059041"/>
    </source>
</evidence>